<dbReference type="SUPFAM" id="SSF52172">
    <property type="entry name" value="CheY-like"/>
    <property type="match status" value="1"/>
</dbReference>
<feature type="domain" description="Response regulatory" evidence="8">
    <location>
        <begin position="2"/>
        <end position="116"/>
    </location>
</feature>
<dbReference type="GO" id="GO:0005829">
    <property type="term" value="C:cytosol"/>
    <property type="evidence" value="ECO:0007669"/>
    <property type="project" value="TreeGrafter"/>
</dbReference>
<gene>
    <name evidence="10" type="ORF">COT65_00330</name>
</gene>
<dbReference type="EMBL" id="PEZJ01000004">
    <property type="protein sequence ID" value="PIS14179.1"/>
    <property type="molecule type" value="Genomic_DNA"/>
</dbReference>
<accession>A0A2H0WQK0</accession>
<dbReference type="InterPro" id="IPR001867">
    <property type="entry name" value="OmpR/PhoB-type_DNA-bd"/>
</dbReference>
<evidence type="ECO:0000313" key="10">
    <source>
        <dbReference type="EMBL" id="PIS14179.1"/>
    </source>
</evidence>
<feature type="modified residue" description="4-aspartylphosphate" evidence="6">
    <location>
        <position position="51"/>
    </location>
</feature>
<evidence type="ECO:0000256" key="2">
    <source>
        <dbReference type="ARBA" id="ARBA00023012"/>
    </source>
</evidence>
<sequence length="217" mass="24404">MRILIIEDEKQLAANIKSFLLKKGDAVDLAVTGEEGAYLAENEPYDVVILDLMLPDKDGLKICQSLRQKEVKTPILMLTARVAVEERVAGLNAGADDYLTKPFALTELQARLEALIRRNQSEGKTILKIDKLELNPASHTVSLDKKSLLLTPKEFAILEMLMRRPGQVVTRSMIMEHVWDYNFESLSNVVDVFVNTLRKKIGKDVIKTVHGVGYKIE</sequence>
<dbReference type="InterPro" id="IPR036388">
    <property type="entry name" value="WH-like_DNA-bd_sf"/>
</dbReference>
<dbReference type="GO" id="GO:0032993">
    <property type="term" value="C:protein-DNA complex"/>
    <property type="evidence" value="ECO:0007669"/>
    <property type="project" value="TreeGrafter"/>
</dbReference>
<evidence type="ECO:0000256" key="5">
    <source>
        <dbReference type="ARBA" id="ARBA00023163"/>
    </source>
</evidence>
<comment type="caution">
    <text evidence="10">The sequence shown here is derived from an EMBL/GenBank/DDBJ whole genome shotgun (WGS) entry which is preliminary data.</text>
</comment>
<dbReference type="PROSITE" id="PS50110">
    <property type="entry name" value="RESPONSE_REGULATORY"/>
    <property type="match status" value="1"/>
</dbReference>
<feature type="domain" description="OmpR/PhoB-type" evidence="9">
    <location>
        <begin position="124"/>
        <end position="217"/>
    </location>
</feature>
<keyword evidence="2" id="KW-0902">Two-component regulatory system</keyword>
<dbReference type="Gene3D" id="1.10.10.10">
    <property type="entry name" value="Winged helix-like DNA-binding domain superfamily/Winged helix DNA-binding domain"/>
    <property type="match status" value="1"/>
</dbReference>
<dbReference type="GO" id="GO:0000976">
    <property type="term" value="F:transcription cis-regulatory region binding"/>
    <property type="evidence" value="ECO:0007669"/>
    <property type="project" value="TreeGrafter"/>
</dbReference>
<evidence type="ECO:0000256" key="3">
    <source>
        <dbReference type="ARBA" id="ARBA00023015"/>
    </source>
</evidence>
<evidence type="ECO:0000256" key="4">
    <source>
        <dbReference type="ARBA" id="ARBA00023125"/>
    </source>
</evidence>
<dbReference type="InterPro" id="IPR039420">
    <property type="entry name" value="WalR-like"/>
</dbReference>
<proteinExistence type="predicted"/>
<dbReference type="Pfam" id="PF00072">
    <property type="entry name" value="Response_reg"/>
    <property type="match status" value="1"/>
</dbReference>
<evidence type="ECO:0000256" key="1">
    <source>
        <dbReference type="ARBA" id="ARBA00022553"/>
    </source>
</evidence>
<keyword evidence="4 7" id="KW-0238">DNA-binding</keyword>
<dbReference type="AlphaFoldDB" id="A0A2H0WQK0"/>
<dbReference type="InterPro" id="IPR001789">
    <property type="entry name" value="Sig_transdc_resp-reg_receiver"/>
</dbReference>
<dbReference type="FunFam" id="1.10.10.10:FF:000005">
    <property type="entry name" value="Two-component system response regulator"/>
    <property type="match status" value="1"/>
</dbReference>
<dbReference type="FunFam" id="3.40.50.2300:FF:000002">
    <property type="entry name" value="DNA-binding response regulator PhoP"/>
    <property type="match status" value="1"/>
</dbReference>
<name>A0A2H0WQK0_9BACT</name>
<evidence type="ECO:0000259" key="8">
    <source>
        <dbReference type="PROSITE" id="PS50110"/>
    </source>
</evidence>
<dbReference type="Gene3D" id="3.40.50.2300">
    <property type="match status" value="1"/>
</dbReference>
<evidence type="ECO:0000259" key="9">
    <source>
        <dbReference type="PROSITE" id="PS51755"/>
    </source>
</evidence>
<dbReference type="GO" id="GO:0000156">
    <property type="term" value="F:phosphorelay response regulator activity"/>
    <property type="evidence" value="ECO:0007669"/>
    <property type="project" value="TreeGrafter"/>
</dbReference>
<feature type="DNA-binding region" description="OmpR/PhoB-type" evidence="7">
    <location>
        <begin position="124"/>
        <end position="217"/>
    </location>
</feature>
<dbReference type="PROSITE" id="PS51755">
    <property type="entry name" value="OMPR_PHOB"/>
    <property type="match status" value="1"/>
</dbReference>
<dbReference type="Pfam" id="PF00486">
    <property type="entry name" value="Trans_reg_C"/>
    <property type="match status" value="1"/>
</dbReference>
<dbReference type="Gene3D" id="6.10.250.690">
    <property type="match status" value="1"/>
</dbReference>
<protein>
    <submittedName>
        <fullName evidence="10">DNA-binding response regulator</fullName>
    </submittedName>
</protein>
<keyword evidence="5" id="KW-0804">Transcription</keyword>
<evidence type="ECO:0000256" key="7">
    <source>
        <dbReference type="PROSITE-ProRule" id="PRU01091"/>
    </source>
</evidence>
<dbReference type="PANTHER" id="PTHR48111:SF22">
    <property type="entry name" value="REGULATOR OF RPOS"/>
    <property type="match status" value="1"/>
</dbReference>
<dbReference type="InterPro" id="IPR011006">
    <property type="entry name" value="CheY-like_superfamily"/>
</dbReference>
<evidence type="ECO:0000256" key="6">
    <source>
        <dbReference type="PROSITE-ProRule" id="PRU00169"/>
    </source>
</evidence>
<keyword evidence="3" id="KW-0805">Transcription regulation</keyword>
<reference evidence="11" key="1">
    <citation type="submission" date="2017-09" db="EMBL/GenBank/DDBJ databases">
        <title>Depth-based differentiation of microbial function through sediment-hosted aquifers and enrichment of novel symbionts in the deep terrestrial subsurface.</title>
        <authorList>
            <person name="Probst A.J."/>
            <person name="Ladd B."/>
            <person name="Jarett J.K."/>
            <person name="Geller-Mcgrath D.E."/>
            <person name="Sieber C.M.K."/>
            <person name="Emerson J.B."/>
            <person name="Anantharaman K."/>
            <person name="Thomas B.C."/>
            <person name="Malmstrom R."/>
            <person name="Stieglmeier M."/>
            <person name="Klingl A."/>
            <person name="Woyke T."/>
            <person name="Ryan C.M."/>
            <person name="Banfield J.F."/>
        </authorList>
    </citation>
    <scope>NUCLEOTIDE SEQUENCE [LARGE SCALE GENOMIC DNA]</scope>
</reference>
<organism evidence="10 11">
    <name type="scientific">Candidatus Shapirobacteria bacterium CG09_land_8_20_14_0_10_47_13</name>
    <dbReference type="NCBI Taxonomy" id="1974481"/>
    <lineage>
        <taxon>Bacteria</taxon>
        <taxon>Candidatus Shapironibacteriota</taxon>
    </lineage>
</organism>
<dbReference type="GO" id="GO:0006355">
    <property type="term" value="P:regulation of DNA-templated transcription"/>
    <property type="evidence" value="ECO:0007669"/>
    <property type="project" value="InterPro"/>
</dbReference>
<evidence type="ECO:0000313" key="11">
    <source>
        <dbReference type="Proteomes" id="UP000230033"/>
    </source>
</evidence>
<dbReference type="SMART" id="SM00448">
    <property type="entry name" value="REC"/>
    <property type="match status" value="1"/>
</dbReference>
<keyword evidence="1 6" id="KW-0597">Phosphoprotein</keyword>
<dbReference type="CDD" id="cd00383">
    <property type="entry name" value="trans_reg_C"/>
    <property type="match status" value="1"/>
</dbReference>
<dbReference type="Proteomes" id="UP000230033">
    <property type="component" value="Unassembled WGS sequence"/>
</dbReference>
<dbReference type="SMART" id="SM00862">
    <property type="entry name" value="Trans_reg_C"/>
    <property type="match status" value="1"/>
</dbReference>
<dbReference type="PANTHER" id="PTHR48111">
    <property type="entry name" value="REGULATOR OF RPOS"/>
    <property type="match status" value="1"/>
</dbReference>